<evidence type="ECO:0000256" key="9">
    <source>
        <dbReference type="ARBA" id="ARBA00022776"/>
    </source>
</evidence>
<evidence type="ECO:0000256" key="5">
    <source>
        <dbReference type="ARBA" id="ARBA00022454"/>
    </source>
</evidence>
<keyword evidence="7" id="KW-0132">Cell division</keyword>
<comment type="similarity">
    <text evidence="4">Belongs to the DASH complex SPC34 family.</text>
</comment>
<evidence type="ECO:0000256" key="19">
    <source>
        <dbReference type="SAM" id="Coils"/>
    </source>
</evidence>
<evidence type="ECO:0000256" key="12">
    <source>
        <dbReference type="ARBA" id="ARBA00023054"/>
    </source>
</evidence>
<dbReference type="GO" id="GO:0042729">
    <property type="term" value="C:DASH complex"/>
    <property type="evidence" value="ECO:0007669"/>
    <property type="project" value="InterPro"/>
</dbReference>
<keyword evidence="8" id="KW-0493">Microtubule</keyword>
<evidence type="ECO:0000256" key="10">
    <source>
        <dbReference type="ARBA" id="ARBA00022829"/>
    </source>
</evidence>
<dbReference type="GO" id="GO:0005876">
    <property type="term" value="C:spindle microtubule"/>
    <property type="evidence" value="ECO:0007669"/>
    <property type="project" value="InterPro"/>
</dbReference>
<keyword evidence="15" id="KW-0131">Cell cycle</keyword>
<evidence type="ECO:0000256" key="6">
    <source>
        <dbReference type="ARBA" id="ARBA00022490"/>
    </source>
</evidence>
<evidence type="ECO:0000256" key="8">
    <source>
        <dbReference type="ARBA" id="ARBA00022701"/>
    </source>
</evidence>
<keyword evidence="21" id="KW-1185">Reference proteome</keyword>
<name>A0A4P6XHN7_9ASCO</name>
<evidence type="ECO:0000256" key="18">
    <source>
        <dbReference type="ARBA" id="ARBA00044346"/>
    </source>
</evidence>
<keyword evidence="5" id="KW-0158">Chromosome</keyword>
<evidence type="ECO:0000256" key="2">
    <source>
        <dbReference type="ARBA" id="ARBA00004186"/>
    </source>
</evidence>
<evidence type="ECO:0000256" key="16">
    <source>
        <dbReference type="ARBA" id="ARBA00023328"/>
    </source>
</evidence>
<evidence type="ECO:0000256" key="17">
    <source>
        <dbReference type="ARBA" id="ARBA00044112"/>
    </source>
</evidence>
<protein>
    <recommendedName>
        <fullName evidence="17">DASH complex subunit SPC34</fullName>
    </recommendedName>
    <alternativeName>
        <fullName evidence="18">Outer kinetochore protein SPC34</fullName>
    </alternativeName>
</protein>
<keyword evidence="14" id="KW-0539">Nucleus</keyword>
<dbReference type="Pfam" id="PF08657">
    <property type="entry name" value="DASH_Spc34"/>
    <property type="match status" value="2"/>
</dbReference>
<evidence type="ECO:0000256" key="15">
    <source>
        <dbReference type="ARBA" id="ARBA00023306"/>
    </source>
</evidence>
<dbReference type="STRING" id="2163413.A0A4P6XHN7"/>
<keyword evidence="9" id="KW-0498">Mitosis</keyword>
<dbReference type="AlphaFoldDB" id="A0A4P6XHN7"/>
<keyword evidence="10" id="KW-0159">Chromosome partition</keyword>
<keyword evidence="11" id="KW-0995">Kinetochore</keyword>
<evidence type="ECO:0000313" key="20">
    <source>
        <dbReference type="EMBL" id="QBM85566.1"/>
    </source>
</evidence>
<evidence type="ECO:0000256" key="7">
    <source>
        <dbReference type="ARBA" id="ARBA00022618"/>
    </source>
</evidence>
<feature type="coiled-coil region" evidence="19">
    <location>
        <begin position="194"/>
        <end position="253"/>
    </location>
</feature>
<keyword evidence="12 19" id="KW-0175">Coiled coil</keyword>
<dbReference type="GO" id="GO:0008608">
    <property type="term" value="P:attachment of spindle microtubules to kinetochore"/>
    <property type="evidence" value="ECO:0007669"/>
    <property type="project" value="InterPro"/>
</dbReference>
<keyword evidence="16" id="KW-0137">Centromere</keyword>
<proteinExistence type="inferred from homology"/>
<evidence type="ECO:0000256" key="11">
    <source>
        <dbReference type="ARBA" id="ARBA00022838"/>
    </source>
</evidence>
<organism evidence="20 21">
    <name type="scientific">Metschnikowia aff. pulcherrima</name>
    <dbReference type="NCBI Taxonomy" id="2163413"/>
    <lineage>
        <taxon>Eukaryota</taxon>
        <taxon>Fungi</taxon>
        <taxon>Dikarya</taxon>
        <taxon>Ascomycota</taxon>
        <taxon>Saccharomycotina</taxon>
        <taxon>Pichiomycetes</taxon>
        <taxon>Metschnikowiaceae</taxon>
        <taxon>Metschnikowia</taxon>
    </lineage>
</organism>
<evidence type="ECO:0000313" key="21">
    <source>
        <dbReference type="Proteomes" id="UP000292447"/>
    </source>
</evidence>
<evidence type="ECO:0000256" key="1">
    <source>
        <dbReference type="ARBA" id="ARBA00004123"/>
    </source>
</evidence>
<dbReference type="GO" id="GO:0051301">
    <property type="term" value="P:cell division"/>
    <property type="evidence" value="ECO:0007669"/>
    <property type="project" value="UniProtKB-KW"/>
</dbReference>
<dbReference type="Proteomes" id="UP000292447">
    <property type="component" value="Chromosome I"/>
</dbReference>
<evidence type="ECO:0000256" key="4">
    <source>
        <dbReference type="ARBA" id="ARBA00008491"/>
    </source>
</evidence>
<gene>
    <name evidence="20" type="primary">MPUL0A01880</name>
    <name evidence="20" type="ORF">METSCH_A01880</name>
</gene>
<dbReference type="InterPro" id="IPR013966">
    <property type="entry name" value="Spc34"/>
</dbReference>
<reference evidence="21" key="1">
    <citation type="submission" date="2019-03" db="EMBL/GenBank/DDBJ databases">
        <title>Snf2 controls pulcherriminic acid biosynthesis and connects pigmentation and antifungal activity of the yeast Metschnikowia pulcherrima.</title>
        <authorList>
            <person name="Gore-Lloyd D."/>
            <person name="Sumann I."/>
            <person name="Brachmann A.O."/>
            <person name="Schneeberger K."/>
            <person name="Ortiz-Merino R.A."/>
            <person name="Moreno-Beltran M."/>
            <person name="Schlaefli M."/>
            <person name="Kirner P."/>
            <person name="Santos Kron A."/>
            <person name="Wolfe K.H."/>
            <person name="Piel J."/>
            <person name="Ahrens C.H."/>
            <person name="Henk D."/>
            <person name="Freimoser F.M."/>
        </authorList>
    </citation>
    <scope>NUCLEOTIDE SEQUENCE [LARGE SCALE GENOMIC DNA]</scope>
    <source>
        <strain evidence="21">APC 1.2</strain>
    </source>
</reference>
<dbReference type="EMBL" id="CP034456">
    <property type="protein sequence ID" value="QBM85566.1"/>
    <property type="molecule type" value="Genomic_DNA"/>
</dbReference>
<keyword evidence="6" id="KW-0963">Cytoplasm</keyword>
<evidence type="ECO:0000256" key="13">
    <source>
        <dbReference type="ARBA" id="ARBA00023212"/>
    </source>
</evidence>
<evidence type="ECO:0000256" key="3">
    <source>
        <dbReference type="ARBA" id="ARBA00004629"/>
    </source>
</evidence>
<evidence type="ECO:0000256" key="14">
    <source>
        <dbReference type="ARBA" id="ARBA00023242"/>
    </source>
</evidence>
<sequence>MSDPLDSIRKLCEGISNTKFKRPGIFTNAMLTRPELTTLIRDALPAEKGLYRITKSSGISNLMARGRRKSRVSGIIKDDAFVELKPERIDGKSIFVDRVGPLTRLAAVNVPLLSPTKSPELATFSETSSSPTRRKALSQYKLIPRHLVESEDVNAVCDAIEGIIDRHPGLAGALALRNKVIGQREEYSKLLHDIGLLERTVSEQRQHLERHQENLIEVLPTKGHFSPTKSLTVEELIEREEERIRQLEKELAESS</sequence>
<keyword evidence="13" id="KW-0206">Cytoskeleton</keyword>
<accession>A0A4P6XHN7</accession>
<comment type="subcellular location">
    <subcellularLocation>
        <location evidence="3">Chromosome</location>
        <location evidence="3">Centromere</location>
        <location evidence="3">Kinetochore</location>
    </subcellularLocation>
    <subcellularLocation>
        <location evidence="2">Cytoplasm</location>
        <location evidence="2">Cytoskeleton</location>
        <location evidence="2">Spindle</location>
    </subcellularLocation>
    <subcellularLocation>
        <location evidence="1">Nucleus</location>
    </subcellularLocation>
</comment>